<dbReference type="InterPro" id="IPR036291">
    <property type="entry name" value="NAD(P)-bd_dom_sf"/>
</dbReference>
<evidence type="ECO:0000259" key="3">
    <source>
        <dbReference type="Pfam" id="PF02719"/>
    </source>
</evidence>
<evidence type="ECO:0000313" key="5">
    <source>
        <dbReference type="Proteomes" id="UP000179243"/>
    </source>
</evidence>
<evidence type="ECO:0000313" key="4">
    <source>
        <dbReference type="EMBL" id="OGK07597.1"/>
    </source>
</evidence>
<evidence type="ECO:0000256" key="1">
    <source>
        <dbReference type="ARBA" id="ARBA00007430"/>
    </source>
</evidence>
<evidence type="ECO:0000256" key="2">
    <source>
        <dbReference type="SAM" id="Phobius"/>
    </source>
</evidence>
<reference evidence="4 5" key="1">
    <citation type="journal article" date="2016" name="Nat. Commun.">
        <title>Thousands of microbial genomes shed light on interconnected biogeochemical processes in an aquifer system.</title>
        <authorList>
            <person name="Anantharaman K."/>
            <person name="Brown C.T."/>
            <person name="Hug L.A."/>
            <person name="Sharon I."/>
            <person name="Castelle C.J."/>
            <person name="Probst A.J."/>
            <person name="Thomas B.C."/>
            <person name="Singh A."/>
            <person name="Wilkins M.J."/>
            <person name="Karaoz U."/>
            <person name="Brodie E.L."/>
            <person name="Williams K.H."/>
            <person name="Hubbard S.S."/>
            <person name="Banfield J.F."/>
        </authorList>
    </citation>
    <scope>NUCLEOTIDE SEQUENCE [LARGE SCALE GENOMIC DNA]</scope>
</reference>
<comment type="caution">
    <text evidence="4">The sequence shown here is derived from an EMBL/GenBank/DDBJ whole genome shotgun (WGS) entry which is preliminary data.</text>
</comment>
<dbReference type="PANTHER" id="PTHR43318:SF1">
    <property type="entry name" value="POLYSACCHARIDE BIOSYNTHESIS PROTEIN EPSC-RELATED"/>
    <property type="match status" value="1"/>
</dbReference>
<comment type="similarity">
    <text evidence="1">Belongs to the polysaccharide synthase family.</text>
</comment>
<feature type="transmembrane region" description="Helical" evidence="2">
    <location>
        <begin position="47"/>
        <end position="66"/>
    </location>
</feature>
<dbReference type="AlphaFoldDB" id="A0A1F7FM95"/>
<dbReference type="EMBL" id="MFYX01000002">
    <property type="protein sequence ID" value="OGK07597.1"/>
    <property type="molecule type" value="Genomic_DNA"/>
</dbReference>
<dbReference type="PANTHER" id="PTHR43318">
    <property type="entry name" value="UDP-N-ACETYLGLUCOSAMINE 4,6-DEHYDRATASE"/>
    <property type="match status" value="1"/>
</dbReference>
<protein>
    <recommendedName>
        <fullName evidence="3">Polysaccharide biosynthesis protein CapD-like domain-containing protein</fullName>
    </recommendedName>
</protein>
<dbReference type="InterPro" id="IPR003869">
    <property type="entry name" value="Polysac_CapD-like"/>
</dbReference>
<dbReference type="Gene3D" id="3.40.50.720">
    <property type="entry name" value="NAD(P)-binding Rossmann-like Domain"/>
    <property type="match status" value="2"/>
</dbReference>
<proteinExistence type="inferred from homology"/>
<dbReference type="Proteomes" id="UP000179243">
    <property type="component" value="Unassembled WGS sequence"/>
</dbReference>
<dbReference type="CDD" id="cd05237">
    <property type="entry name" value="UDP_invert_4-6DH_SDR_e"/>
    <property type="match status" value="1"/>
</dbReference>
<keyword evidence="2" id="KW-1133">Transmembrane helix</keyword>
<keyword evidence="2" id="KW-0472">Membrane</keyword>
<dbReference type="SUPFAM" id="SSF51735">
    <property type="entry name" value="NAD(P)-binding Rossmann-fold domains"/>
    <property type="match status" value="1"/>
</dbReference>
<organism evidence="4 5">
    <name type="scientific">Candidatus Raymondbacteria bacterium RIFOXYD12_FULL_49_13</name>
    <dbReference type="NCBI Taxonomy" id="1817890"/>
    <lineage>
        <taxon>Bacteria</taxon>
        <taxon>Raymondiibacteriota</taxon>
    </lineage>
</organism>
<accession>A0A1F7FM95</accession>
<dbReference type="SUPFAM" id="SSF53335">
    <property type="entry name" value="S-adenosyl-L-methionine-dependent methyltransferases"/>
    <property type="match status" value="1"/>
</dbReference>
<dbReference type="Pfam" id="PF02719">
    <property type="entry name" value="Polysacc_synt_2"/>
    <property type="match status" value="1"/>
</dbReference>
<sequence>MREKAVKNRRAIIIAAIIILLVIAYILAYLLRFAWDIPIFYIGKLKRTIPLVIMIKLVSLAYFGQLEGYLRYVSIRDVVGIFKALFLSALTMVLMEYFFLDNSFPTSVVGIDFVISLMLLSGQRLSLRLLREIYAPIVPKSRERALILGAGDKAERLYRELRQNPDLAYDLLGFIDSDARKIGVRIHAKKVLGTFTELPGLIESKGVTVLINTYDKLDQNQTAILTKMRAQFKCSIRNVPSAADYITGKISTKRIKEISIVDLLGRETVELDHKKIEAQFSGKRIMITGAGGSIGSELVRQIVRFNPEELLLLDKDETLLYEIETDLRETGVTVPLQVLIGDIRNSDRMDIFFSKFRPQVVLHSAAYKHVPLMEVHPHEAVQNNVFGTMNVLTAAQNNGVERFVMISTDKAVKSTNIMGATKRLAEMIMFKAFDQGAMKCMAVRFGNVLGSRGSVIPLFQRQIDRGGPVYITDPEIRRFFMSIPEAAQLVLQAGAMSRGGEIFILKMGEPVKIKNLAYRLIEFNGYIPEVDIDVQYTGLRPGEKLYEELLTDLEGAVTTNHEKIMVINKAEDRDAQFLEKALRIRDNLFDLSNAQIRYYLKDLVPDYAPQKETEAV</sequence>
<name>A0A1F7FM95_UNCRA</name>
<feature type="domain" description="Polysaccharide biosynthesis protein CapD-like" evidence="3">
    <location>
        <begin position="285"/>
        <end position="568"/>
    </location>
</feature>
<keyword evidence="2" id="KW-0812">Transmembrane</keyword>
<feature type="transmembrane region" description="Helical" evidence="2">
    <location>
        <begin position="78"/>
        <end position="98"/>
    </location>
</feature>
<dbReference type="InterPro" id="IPR051203">
    <property type="entry name" value="Polysaccharide_Synthase-Rel"/>
</dbReference>
<gene>
    <name evidence="4" type="ORF">A2519_22005</name>
</gene>
<dbReference type="InterPro" id="IPR029063">
    <property type="entry name" value="SAM-dependent_MTases_sf"/>
</dbReference>
<feature type="transmembrane region" description="Helical" evidence="2">
    <location>
        <begin position="12"/>
        <end position="35"/>
    </location>
</feature>
<dbReference type="Pfam" id="PF13727">
    <property type="entry name" value="CoA_binding_3"/>
    <property type="match status" value="1"/>
</dbReference>